<evidence type="ECO:0000256" key="6">
    <source>
        <dbReference type="HAMAP-Rule" id="MF_01978"/>
    </source>
</evidence>
<feature type="site" description="Important for catalytic activity; stabilizes the transition state when the phosphoryl donor is PPi" evidence="6">
    <location>
        <position position="140"/>
    </location>
</feature>
<dbReference type="EMBL" id="SLZZ01000011">
    <property type="protein sequence ID" value="TCS78622.1"/>
    <property type="molecule type" value="Genomic_DNA"/>
</dbReference>
<feature type="binding site" evidence="6">
    <location>
        <position position="113"/>
    </location>
    <ligand>
        <name>Mg(2+)</name>
        <dbReference type="ChEBI" id="CHEBI:18420"/>
        <note>catalytic</note>
    </ligand>
</feature>
<evidence type="ECO:0000256" key="3">
    <source>
        <dbReference type="ARBA" id="ARBA00022723"/>
    </source>
</evidence>
<dbReference type="PIRSF" id="PIRSF036483">
    <property type="entry name" value="PFK_XF0274"/>
    <property type="match status" value="1"/>
</dbReference>
<evidence type="ECO:0000313" key="8">
    <source>
        <dbReference type="EMBL" id="TCS78622.1"/>
    </source>
</evidence>
<comment type="caution">
    <text evidence="8">The sequence shown here is derived from an EMBL/GenBank/DDBJ whole genome shotgun (WGS) entry which is preliminary data.</text>
</comment>
<evidence type="ECO:0000256" key="1">
    <source>
        <dbReference type="ARBA" id="ARBA00001946"/>
    </source>
</evidence>
<feature type="site" description="Important for catalytic activity and substrate specificity; stabilizes the transition state when the phosphoryl donor is PPi; prevents ATP from binding by mimicking the alpha-phosphate group of ATP" evidence="6">
    <location>
        <position position="114"/>
    </location>
</feature>
<dbReference type="PRINTS" id="PR00476">
    <property type="entry name" value="PHFRCTKINASE"/>
</dbReference>
<dbReference type="SUPFAM" id="SSF53784">
    <property type="entry name" value="Phosphofructokinase"/>
    <property type="match status" value="1"/>
</dbReference>
<comment type="pathway">
    <text evidence="6">Carbohydrate degradation; glycolysis; D-glyceraldehyde 3-phosphate and glycerone phosphate from D-glucose: step 3/4.</text>
</comment>
<dbReference type="OrthoDB" id="9802503at2"/>
<feature type="binding site" evidence="6">
    <location>
        <position position="12"/>
    </location>
    <ligand>
        <name>diphosphate</name>
        <dbReference type="ChEBI" id="CHEBI:33019"/>
    </ligand>
</feature>
<dbReference type="RefSeq" id="WP_132381346.1">
    <property type="nucleotide sequence ID" value="NZ_DAIRMY010000017.1"/>
</dbReference>
<dbReference type="InterPro" id="IPR035966">
    <property type="entry name" value="PKF_sf"/>
</dbReference>
<keyword evidence="2 6" id="KW-0808">Transferase</keyword>
<dbReference type="GO" id="GO:0006002">
    <property type="term" value="P:fructose 6-phosphate metabolic process"/>
    <property type="evidence" value="ECO:0007669"/>
    <property type="project" value="InterPro"/>
</dbReference>
<feature type="domain" description="Phosphofructokinase" evidence="7">
    <location>
        <begin position="4"/>
        <end position="327"/>
    </location>
</feature>
<dbReference type="AlphaFoldDB" id="A0A4V2URR0"/>
<name>A0A4V2URR0_9FIRM</name>
<organism evidence="8 9">
    <name type="scientific">Muricomes intestini</name>
    <dbReference type="NCBI Taxonomy" id="1796634"/>
    <lineage>
        <taxon>Bacteria</taxon>
        <taxon>Bacillati</taxon>
        <taxon>Bacillota</taxon>
        <taxon>Clostridia</taxon>
        <taxon>Lachnospirales</taxon>
        <taxon>Lachnospiraceae</taxon>
        <taxon>Muricomes</taxon>
    </lineage>
</organism>
<keyword evidence="9" id="KW-1185">Reference proteome</keyword>
<dbReference type="GO" id="GO:0003872">
    <property type="term" value="F:6-phosphofructokinase activity"/>
    <property type="evidence" value="ECO:0007669"/>
    <property type="project" value="UniProtKB-UniRule"/>
</dbReference>
<dbReference type="EC" id="2.7.1.90" evidence="6"/>
<keyword evidence="4 6" id="KW-0418">Kinase</keyword>
<evidence type="ECO:0000259" key="7">
    <source>
        <dbReference type="Pfam" id="PF00365"/>
    </source>
</evidence>
<dbReference type="InterPro" id="IPR011404">
    <property type="entry name" value="PPi-PFK"/>
</dbReference>
<evidence type="ECO:0000256" key="2">
    <source>
        <dbReference type="ARBA" id="ARBA00022679"/>
    </source>
</evidence>
<feature type="active site" description="Proton acceptor" evidence="6">
    <location>
        <position position="143"/>
    </location>
</feature>
<evidence type="ECO:0000256" key="5">
    <source>
        <dbReference type="ARBA" id="ARBA00022842"/>
    </source>
</evidence>
<evidence type="ECO:0000313" key="9">
    <source>
        <dbReference type="Proteomes" id="UP000295726"/>
    </source>
</evidence>
<dbReference type="InterPro" id="IPR050929">
    <property type="entry name" value="PFKA"/>
</dbReference>
<dbReference type="PANTHER" id="PTHR45770">
    <property type="entry name" value="ATP-DEPENDENT 6-PHOSPHOFRUCTOKINASE 1"/>
    <property type="match status" value="1"/>
</dbReference>
<dbReference type="Pfam" id="PF00365">
    <property type="entry name" value="PFK"/>
    <property type="match status" value="1"/>
</dbReference>
<gene>
    <name evidence="6" type="primary">pfp</name>
    <name evidence="8" type="ORF">EDD59_111151</name>
</gene>
<comment type="function">
    <text evidence="6">Catalyzes the phosphorylation of D-fructose 6-phosphate, the first committing step of glycolysis. Uses inorganic phosphate (PPi) as phosphoryl donor instead of ATP like common ATP-dependent phosphofructokinases (ATP-PFKs), which renders the reaction reversible, and can thus function both in glycolysis and gluconeogenesis. Consistently, PPi-PFK can replace the enzymes of both the forward (ATP-PFK) and reverse (fructose-bisphosphatase (FBPase)) reactions.</text>
</comment>
<dbReference type="GO" id="GO:0005737">
    <property type="term" value="C:cytoplasm"/>
    <property type="evidence" value="ECO:0007669"/>
    <property type="project" value="UniProtKB-SubCell"/>
</dbReference>
<feature type="binding site" evidence="6">
    <location>
        <position position="246"/>
    </location>
    <ligand>
        <name>substrate</name>
    </ligand>
</feature>
<comment type="subunit">
    <text evidence="6">Homodimer.</text>
</comment>
<dbReference type="Gene3D" id="3.40.50.450">
    <property type="match status" value="1"/>
</dbReference>
<sequence>MQGNIIVGQSGGPTAAINSSLAGVYRTARDRGAGKIFGMLHGIQGLLQERYIDLSEFIITELDAELLKRTPAAFLGSCRYKLPGIHENRGVYEKIFNILDKLNIETFIYIGGNDSMDTIKKLSDYAIVTGHPARFIGCPKTIDNDLALTDHTPGFGSAAKYIGTSVKEIIRDSFCLEYEKGLVSVVEIMGRNAGWLTGAAALAKGEDCAGPDLIYLPELPFDIEKFGLKVQELLSKKPSVVVAVSEGVRLPDGRYVCELGQSLDFVDAFGHKQLSGTANYLASYIAGEFGCKTRTIELSSLQRSASHCASRVDILEAYQVGGAAVKAADEGDSGKMVILNRLSDDPYQSGTEVKDVHKIANDEKLVPREWVNEDGNYVTDAFVNYVRPLIQGDVSPIMVDGIPRHLFRPV</sequence>
<dbReference type="InterPro" id="IPR000023">
    <property type="entry name" value="Phosphofructokinase_dom"/>
</dbReference>
<dbReference type="UniPathway" id="UPA00109">
    <property type="reaction ID" value="UER00182"/>
</dbReference>
<protein>
    <recommendedName>
        <fullName evidence="6">Pyrophosphate--fructose 6-phosphate 1-phosphotransferase</fullName>
        <ecNumber evidence="6">2.7.1.90</ecNumber>
    </recommendedName>
    <alternativeName>
        <fullName evidence="6">6-phosphofructokinase, pyrophosphate dependent</fullName>
    </alternativeName>
    <alternativeName>
        <fullName evidence="6">PPi-dependent phosphofructokinase</fullName>
        <shortName evidence="6">PPi-PFK</shortName>
    </alternativeName>
    <alternativeName>
        <fullName evidence="6">Pyrophosphate-dependent 6-phosphofructose-1-kinase</fullName>
    </alternativeName>
</protein>
<dbReference type="Gene3D" id="3.40.50.460">
    <property type="entry name" value="Phosphofructokinase domain"/>
    <property type="match status" value="1"/>
</dbReference>
<dbReference type="GO" id="GO:0046872">
    <property type="term" value="F:metal ion binding"/>
    <property type="evidence" value="ECO:0007669"/>
    <property type="project" value="UniProtKB-KW"/>
</dbReference>
<feature type="binding site" evidence="6">
    <location>
        <begin position="189"/>
        <end position="191"/>
    </location>
    <ligand>
        <name>substrate</name>
    </ligand>
</feature>
<comment type="cofactor">
    <cofactor evidence="1 6">
        <name>Mg(2+)</name>
        <dbReference type="ChEBI" id="CHEBI:18420"/>
    </cofactor>
</comment>
<dbReference type="GO" id="GO:0047334">
    <property type="term" value="F:diphosphate-fructose-6-phosphate 1-phosphotransferase activity"/>
    <property type="evidence" value="ECO:0007669"/>
    <property type="project" value="UniProtKB-EC"/>
</dbReference>
<comment type="subcellular location">
    <subcellularLocation>
        <location evidence="6">Cytoplasm</location>
    </subcellularLocation>
</comment>
<dbReference type="HAMAP" id="MF_01978">
    <property type="entry name" value="Phosphofructokinase_II_B2"/>
    <property type="match status" value="1"/>
</dbReference>
<accession>A0A4V2URR0</accession>
<dbReference type="NCBIfam" id="NF010675">
    <property type="entry name" value="PRK14072.1"/>
    <property type="match status" value="1"/>
</dbReference>
<comment type="activity regulation">
    <text evidence="6">Non-allosteric.</text>
</comment>
<dbReference type="Proteomes" id="UP000295726">
    <property type="component" value="Unassembled WGS sequence"/>
</dbReference>
<feature type="binding site" evidence="6">
    <location>
        <begin position="141"/>
        <end position="143"/>
    </location>
    <ligand>
        <name>substrate</name>
    </ligand>
</feature>
<keyword evidence="6" id="KW-0324">Glycolysis</keyword>
<reference evidence="8 9" key="1">
    <citation type="submission" date="2019-03" db="EMBL/GenBank/DDBJ databases">
        <title>Genomic Encyclopedia of Type Strains, Phase IV (KMG-IV): sequencing the most valuable type-strain genomes for metagenomic binning, comparative biology and taxonomic classification.</title>
        <authorList>
            <person name="Goeker M."/>
        </authorList>
    </citation>
    <scope>NUCLEOTIDE SEQUENCE [LARGE SCALE GENOMIC DNA]</scope>
    <source>
        <strain evidence="8 9">DSM 29489</strain>
    </source>
</reference>
<comment type="catalytic activity">
    <reaction evidence="6">
        <text>beta-D-fructose 6-phosphate + diphosphate = beta-D-fructose 1,6-bisphosphate + phosphate + H(+)</text>
        <dbReference type="Rhea" id="RHEA:13613"/>
        <dbReference type="ChEBI" id="CHEBI:15378"/>
        <dbReference type="ChEBI" id="CHEBI:32966"/>
        <dbReference type="ChEBI" id="CHEBI:33019"/>
        <dbReference type="ChEBI" id="CHEBI:43474"/>
        <dbReference type="ChEBI" id="CHEBI:57634"/>
        <dbReference type="EC" id="2.7.1.90"/>
    </reaction>
</comment>
<dbReference type="InterPro" id="IPR022953">
    <property type="entry name" value="ATP_PFK"/>
</dbReference>
<comment type="caution">
    <text evidence="6">Lacks conserved residue(s) required for the propagation of feature annotation.</text>
</comment>
<proteinExistence type="inferred from homology"/>
<keyword evidence="5 6" id="KW-0460">Magnesium</keyword>
<keyword evidence="6" id="KW-0963">Cytoplasm</keyword>
<evidence type="ECO:0000256" key="4">
    <source>
        <dbReference type="ARBA" id="ARBA00022777"/>
    </source>
</evidence>
<comment type="similarity">
    <text evidence="6">Belongs to the phosphofructokinase type A (PFKA) family. PPi-dependent PFK group II subfamily. Clade 'B2' sub-subfamily.</text>
</comment>
<keyword evidence="3 6" id="KW-0479">Metal-binding</keyword>